<name>A0ABS0F5B5_9BACL</name>
<gene>
    <name evidence="1" type="ORF">IW967_11570</name>
</gene>
<keyword evidence="2" id="KW-1185">Reference proteome</keyword>
<evidence type="ECO:0000313" key="1">
    <source>
        <dbReference type="EMBL" id="MBF8378493.1"/>
    </source>
</evidence>
<evidence type="ECO:0000313" key="2">
    <source>
        <dbReference type="Proteomes" id="UP000642910"/>
    </source>
</evidence>
<proteinExistence type="predicted"/>
<dbReference type="EMBL" id="JADPKZ010000045">
    <property type="protein sequence ID" value="MBF8378493.1"/>
    <property type="molecule type" value="Genomic_DNA"/>
</dbReference>
<sequence>MLDRIARRRSPAWEASEAYLAYQAALFEAVERLRAAEEAYDYAYDCQEPLAFANLQKARAEVSTILREAKEAWQRGNDVGRVRG</sequence>
<protein>
    <submittedName>
        <fullName evidence="1">Uncharacterized protein</fullName>
    </submittedName>
</protein>
<accession>A0ABS0F5B5</accession>
<reference evidence="1 2" key="1">
    <citation type="submission" date="2020-11" db="EMBL/GenBank/DDBJ databases">
        <title>Genomic insight of Alicyclobacillus mali FL 18 reveals a new arsenic-resistant strain, with potential in environmental biotechnology.</title>
        <authorList>
            <person name="Fiorentino G."/>
            <person name="Gallo G."/>
            <person name="Aulitto M."/>
        </authorList>
    </citation>
    <scope>NUCLEOTIDE SEQUENCE [LARGE SCALE GENOMIC DNA]</scope>
    <source>
        <strain evidence="1 2">FL 18</strain>
    </source>
</reference>
<dbReference type="Proteomes" id="UP000642910">
    <property type="component" value="Unassembled WGS sequence"/>
</dbReference>
<dbReference type="RefSeq" id="WP_195867967.1">
    <property type="nucleotide sequence ID" value="NZ_JADPKZ010000045.1"/>
</dbReference>
<comment type="caution">
    <text evidence="1">The sequence shown here is derived from an EMBL/GenBank/DDBJ whole genome shotgun (WGS) entry which is preliminary data.</text>
</comment>
<organism evidence="1 2">
    <name type="scientific">Alicyclobacillus mali</name>
    <name type="common">ex Roth et al. 2021</name>
    <dbReference type="NCBI Taxonomy" id="1123961"/>
    <lineage>
        <taxon>Bacteria</taxon>
        <taxon>Bacillati</taxon>
        <taxon>Bacillota</taxon>
        <taxon>Bacilli</taxon>
        <taxon>Bacillales</taxon>
        <taxon>Alicyclobacillaceae</taxon>
        <taxon>Alicyclobacillus</taxon>
    </lineage>
</organism>